<accession>A0ABZ0IIC7</accession>
<dbReference type="PANTHER" id="PTHR30469">
    <property type="entry name" value="MULTIDRUG RESISTANCE PROTEIN MDTA"/>
    <property type="match status" value="1"/>
</dbReference>
<gene>
    <name evidence="3" type="ORF">R0137_08410</name>
</gene>
<dbReference type="Pfam" id="PF25954">
    <property type="entry name" value="Beta-barrel_RND_2"/>
    <property type="match status" value="1"/>
</dbReference>
<reference evidence="3 4" key="1">
    <citation type="submission" date="2023-10" db="EMBL/GenBank/DDBJ databases">
        <title>Two novel species belonging to the OM43/NOR5 clade.</title>
        <authorList>
            <person name="Park M."/>
        </authorList>
    </citation>
    <scope>NUCLEOTIDE SEQUENCE [LARGE SCALE GENOMIC DNA]</scope>
    <source>
        <strain evidence="3 4">IMCC45268</strain>
    </source>
</reference>
<sequence length="387" mass="42085">MSACYLKHIASSASGPGKTLRKIGTLLLLAGTLTTGCGDSEEEREVVADTAELRPLRLQTLHPTIREVSETITGTGTIGAAQTSNLGVVTPGIVERVFVKVGDRVKKDQPLFQTRKSDFEISVRLARAELAAAASRAEQARLDHERALELLAKDFISQAQLDTAVNAKKAAAAERRVADARLAQAEQRLVDTVVRAPYDGVITERNIDEGTYKSAQTFSADSAVLQIQEIKVVVAAVRVPEIYLGALSRGTPADLSIDGLQDTLRSEIFVINDKADPTSRSLDVRFALANYDYRIKPGLFVQAEIHLPERLAMLLNHEAVLDRQNSPHVFLAKDGFAQRRDIVLNDFDATGVEVVAGLNDEDFVLIGPDLSRLVDGTPLPEDINADR</sequence>
<feature type="domain" description="CusB-like beta-barrel" evidence="2">
    <location>
        <begin position="237"/>
        <end position="305"/>
    </location>
</feature>
<keyword evidence="4" id="KW-1185">Reference proteome</keyword>
<protein>
    <submittedName>
        <fullName evidence="3">Efflux RND transporter periplasmic adaptor subunit</fullName>
    </submittedName>
</protein>
<organism evidence="3 4">
    <name type="scientific">Congregibacter brevis</name>
    <dbReference type="NCBI Taxonomy" id="3081201"/>
    <lineage>
        <taxon>Bacteria</taxon>
        <taxon>Pseudomonadati</taxon>
        <taxon>Pseudomonadota</taxon>
        <taxon>Gammaproteobacteria</taxon>
        <taxon>Cellvibrionales</taxon>
        <taxon>Halieaceae</taxon>
        <taxon>Congregibacter</taxon>
    </lineage>
</organism>
<evidence type="ECO:0000313" key="3">
    <source>
        <dbReference type="EMBL" id="WOJ98579.1"/>
    </source>
</evidence>
<dbReference type="SUPFAM" id="SSF111369">
    <property type="entry name" value="HlyD-like secretion proteins"/>
    <property type="match status" value="1"/>
</dbReference>
<evidence type="ECO:0000313" key="4">
    <source>
        <dbReference type="Proteomes" id="UP001626549"/>
    </source>
</evidence>
<dbReference type="NCBIfam" id="TIGR01730">
    <property type="entry name" value="RND_mfp"/>
    <property type="match status" value="1"/>
</dbReference>
<dbReference type="Proteomes" id="UP001626549">
    <property type="component" value="Chromosome"/>
</dbReference>
<dbReference type="Gene3D" id="2.40.50.100">
    <property type="match status" value="1"/>
</dbReference>
<dbReference type="RefSeq" id="WP_407329936.1">
    <property type="nucleotide sequence ID" value="NZ_CP136865.1"/>
</dbReference>
<dbReference type="Gene3D" id="2.40.30.170">
    <property type="match status" value="1"/>
</dbReference>
<dbReference type="Gene3D" id="2.40.420.20">
    <property type="match status" value="1"/>
</dbReference>
<evidence type="ECO:0000259" key="2">
    <source>
        <dbReference type="Pfam" id="PF25954"/>
    </source>
</evidence>
<dbReference type="EMBL" id="CP136865">
    <property type="protein sequence ID" value="WOJ98579.1"/>
    <property type="molecule type" value="Genomic_DNA"/>
</dbReference>
<comment type="similarity">
    <text evidence="1">Belongs to the membrane fusion protein (MFP) (TC 8.A.1) family.</text>
</comment>
<dbReference type="InterPro" id="IPR058792">
    <property type="entry name" value="Beta-barrel_RND_2"/>
</dbReference>
<proteinExistence type="inferred from homology"/>
<evidence type="ECO:0000256" key="1">
    <source>
        <dbReference type="ARBA" id="ARBA00009477"/>
    </source>
</evidence>
<dbReference type="InterPro" id="IPR006143">
    <property type="entry name" value="RND_pump_MFP"/>
</dbReference>
<dbReference type="Gene3D" id="1.10.287.470">
    <property type="entry name" value="Helix hairpin bin"/>
    <property type="match status" value="1"/>
</dbReference>
<name>A0ABZ0IIC7_9GAMM</name>
<dbReference type="PANTHER" id="PTHR30469:SF15">
    <property type="entry name" value="HLYD FAMILY OF SECRETION PROTEINS"/>
    <property type="match status" value="1"/>
</dbReference>